<dbReference type="EMBL" id="GBXM01005585">
    <property type="protein sequence ID" value="JAI02993.1"/>
    <property type="molecule type" value="Transcribed_RNA"/>
</dbReference>
<sequence length="118" mass="13141">MSLWFPSASHLYVPPSDRVRSEETERQVSWGNGVQNLHSMLVTIVDTARTLRKYNILWPPGCAVHLTCSGFLCTSIQAQGRTTESPVNPVMCMGSESDRTQPFTVRKMSLMCPSASHL</sequence>
<dbReference type="AlphaFoldDB" id="A0A0E9XJU2"/>
<organism evidence="1">
    <name type="scientific">Anguilla anguilla</name>
    <name type="common">European freshwater eel</name>
    <name type="synonym">Muraena anguilla</name>
    <dbReference type="NCBI Taxonomy" id="7936"/>
    <lineage>
        <taxon>Eukaryota</taxon>
        <taxon>Metazoa</taxon>
        <taxon>Chordata</taxon>
        <taxon>Craniata</taxon>
        <taxon>Vertebrata</taxon>
        <taxon>Euteleostomi</taxon>
        <taxon>Actinopterygii</taxon>
        <taxon>Neopterygii</taxon>
        <taxon>Teleostei</taxon>
        <taxon>Anguilliformes</taxon>
        <taxon>Anguillidae</taxon>
        <taxon>Anguilla</taxon>
    </lineage>
</organism>
<proteinExistence type="predicted"/>
<reference evidence="1" key="1">
    <citation type="submission" date="2014-11" db="EMBL/GenBank/DDBJ databases">
        <authorList>
            <person name="Amaro Gonzalez C."/>
        </authorList>
    </citation>
    <scope>NUCLEOTIDE SEQUENCE</scope>
</reference>
<evidence type="ECO:0000313" key="1">
    <source>
        <dbReference type="EMBL" id="JAI02993.1"/>
    </source>
</evidence>
<reference evidence="1" key="2">
    <citation type="journal article" date="2015" name="Fish Shellfish Immunol.">
        <title>Early steps in the European eel (Anguilla anguilla)-Vibrio vulnificus interaction in the gills: Role of the RtxA13 toxin.</title>
        <authorList>
            <person name="Callol A."/>
            <person name="Pajuelo D."/>
            <person name="Ebbesson L."/>
            <person name="Teles M."/>
            <person name="MacKenzie S."/>
            <person name="Amaro C."/>
        </authorList>
    </citation>
    <scope>NUCLEOTIDE SEQUENCE</scope>
</reference>
<accession>A0A0E9XJU2</accession>
<protein>
    <submittedName>
        <fullName evidence="1">Uncharacterized protein</fullName>
    </submittedName>
</protein>
<name>A0A0E9XJU2_ANGAN</name>